<reference evidence="1" key="1">
    <citation type="submission" date="2015-01" db="EMBL/GenBank/DDBJ databases">
        <title>Transcriptome Assembly of Fopius arisanus.</title>
        <authorList>
            <person name="Geib S."/>
        </authorList>
    </citation>
    <scope>NUCLEOTIDE SEQUENCE</scope>
</reference>
<dbReference type="KEGG" id="fas:105273189"/>
<dbReference type="GO" id="GO:0005634">
    <property type="term" value="C:nucleus"/>
    <property type="evidence" value="ECO:0007669"/>
    <property type="project" value="TreeGrafter"/>
</dbReference>
<name>A0A0C9S091_9HYME</name>
<dbReference type="EMBL" id="GBYB01013916">
    <property type="protein sequence ID" value="JAG83683.1"/>
    <property type="molecule type" value="Transcribed_RNA"/>
</dbReference>
<dbReference type="InterPro" id="IPR010487">
    <property type="entry name" value="NGRN/Rrg9"/>
</dbReference>
<accession>A0A0C9S091</accession>
<dbReference type="GeneID" id="105273189"/>
<proteinExistence type="predicted"/>
<dbReference type="OrthoDB" id="6415470at2759"/>
<dbReference type="AlphaFoldDB" id="A0A0C9S091"/>
<protein>
    <submittedName>
        <fullName evidence="1">NGRN protein</fullName>
    </submittedName>
</protein>
<reference evidence="3" key="2">
    <citation type="submission" date="2025-04" db="UniProtKB">
        <authorList>
            <consortium name="RefSeq"/>
        </authorList>
    </citation>
    <scope>IDENTIFICATION</scope>
    <source>
        <strain evidence="3">USDA-PBARC FA_bdor</strain>
        <tissue evidence="3">Whole organism</tissue>
    </source>
</reference>
<gene>
    <name evidence="1" type="primary">NGRN</name>
    <name evidence="3" type="synonym">LOC105273189</name>
    <name evidence="1" type="ORF">g.9261</name>
</gene>
<dbReference type="PANTHER" id="PTHR13475">
    <property type="entry name" value="NEUGRIN"/>
    <property type="match status" value="1"/>
</dbReference>
<dbReference type="Pfam" id="PF06413">
    <property type="entry name" value="Neugrin"/>
    <property type="match status" value="1"/>
</dbReference>
<evidence type="ECO:0000313" key="3">
    <source>
        <dbReference type="RefSeq" id="XP_011313780.1"/>
    </source>
</evidence>
<organism evidence="1">
    <name type="scientific">Fopius arisanus</name>
    <dbReference type="NCBI Taxonomy" id="64838"/>
    <lineage>
        <taxon>Eukaryota</taxon>
        <taxon>Metazoa</taxon>
        <taxon>Ecdysozoa</taxon>
        <taxon>Arthropoda</taxon>
        <taxon>Hexapoda</taxon>
        <taxon>Insecta</taxon>
        <taxon>Pterygota</taxon>
        <taxon>Neoptera</taxon>
        <taxon>Endopterygota</taxon>
        <taxon>Hymenoptera</taxon>
        <taxon>Apocrita</taxon>
        <taxon>Ichneumonoidea</taxon>
        <taxon>Braconidae</taxon>
        <taxon>Opiinae</taxon>
        <taxon>Fopius</taxon>
    </lineage>
</organism>
<accession>A0A9R1TQD1</accession>
<sequence length="456" mass="53280">MNKLRSAILVTLRGYHARGRPRGERFRKKQSVMSEKQLYPDVDNYEEPDEDNFDDVEQNESDFTGADRTYKEYMSEKYHEKEKLKVRIIARKYFKSDDPNFITWSEKMQIKSLHEKDPVEWSPERLSESFPALPDTIRRILRAKWLPRNVNIVLKYDQKVIDNWSRFRSGNIAVSPKLEAHLKNFKGRKIEASDLETIAEQFVKTTPVFPEPDATLFSSIVRDTIEAPKVPEGIYRISDGKPQQTCYENSNHDTKKRMTFDRFMDKTLARLASVDNLSQEEQSLVDEYKKRKDENVLADCDISNSKSQVRNFEKSKRLIPFNDKEGRIIENRDNKEQVDGDIESSSIDESKKIKVRGTNFSESQLEEKNEGMAVGEVKSQEKMIHVHVPQLNVENDSLATGIVEWKKKEVSGTENYPRFIKIPKNKAHKKITFRVEDRYYDCDGELLYRVPGLKSM</sequence>
<evidence type="ECO:0000313" key="1">
    <source>
        <dbReference type="EMBL" id="JAG83683.1"/>
    </source>
</evidence>
<dbReference type="Proteomes" id="UP000694866">
    <property type="component" value="Unplaced"/>
</dbReference>
<keyword evidence="2" id="KW-1185">Reference proteome</keyword>
<evidence type="ECO:0000313" key="2">
    <source>
        <dbReference type="Proteomes" id="UP000694866"/>
    </source>
</evidence>
<dbReference type="PANTHER" id="PTHR13475:SF3">
    <property type="entry name" value="NEUGRIN"/>
    <property type="match status" value="1"/>
</dbReference>
<dbReference type="RefSeq" id="XP_011313780.1">
    <property type="nucleotide sequence ID" value="XM_011315478.1"/>
</dbReference>